<keyword evidence="7" id="KW-0175">Coiled coil</keyword>
<dbReference type="PROSITE" id="PS50004">
    <property type="entry name" value="C2"/>
    <property type="match status" value="2"/>
</dbReference>
<feature type="domain" description="C2" evidence="10">
    <location>
        <begin position="787"/>
        <end position="911"/>
    </location>
</feature>
<name>A0A9W7CAW8_9STRA</name>
<gene>
    <name evidence="11" type="ORF">TrRE_jg11995</name>
</gene>
<feature type="transmembrane region" description="Helical" evidence="9">
    <location>
        <begin position="1798"/>
        <end position="1814"/>
    </location>
</feature>
<dbReference type="InterPro" id="IPR037721">
    <property type="entry name" value="Ferlin"/>
</dbReference>
<feature type="non-terminal residue" evidence="11">
    <location>
        <position position="1"/>
    </location>
</feature>
<evidence type="ECO:0000256" key="5">
    <source>
        <dbReference type="ARBA" id="ARBA00022989"/>
    </source>
</evidence>
<feature type="compositionally biased region" description="Polar residues" evidence="8">
    <location>
        <begin position="129"/>
        <end position="143"/>
    </location>
</feature>
<dbReference type="PANTHER" id="PTHR12546:SF33">
    <property type="entry name" value="SPERM VESICLE FUSION PROTEIN FER-1"/>
    <property type="match status" value="1"/>
</dbReference>
<feature type="compositionally biased region" description="Acidic residues" evidence="8">
    <location>
        <begin position="1630"/>
        <end position="1654"/>
    </location>
</feature>
<feature type="domain" description="C2" evidence="10">
    <location>
        <begin position="175"/>
        <end position="298"/>
    </location>
</feature>
<dbReference type="Pfam" id="PF00168">
    <property type="entry name" value="C2"/>
    <property type="match status" value="2"/>
</dbReference>
<evidence type="ECO:0000256" key="2">
    <source>
        <dbReference type="ARBA" id="ARBA00004167"/>
    </source>
</evidence>
<keyword evidence="5 9" id="KW-1133">Transmembrane helix</keyword>
<organism evidence="11 12">
    <name type="scientific">Triparma retinervis</name>
    <dbReference type="NCBI Taxonomy" id="2557542"/>
    <lineage>
        <taxon>Eukaryota</taxon>
        <taxon>Sar</taxon>
        <taxon>Stramenopiles</taxon>
        <taxon>Ochrophyta</taxon>
        <taxon>Bolidophyceae</taxon>
        <taxon>Parmales</taxon>
        <taxon>Triparmaceae</taxon>
        <taxon>Triparma</taxon>
    </lineage>
</organism>
<feature type="transmembrane region" description="Helical" evidence="9">
    <location>
        <begin position="2043"/>
        <end position="2068"/>
    </location>
</feature>
<evidence type="ECO:0000313" key="11">
    <source>
        <dbReference type="EMBL" id="GMI04977.1"/>
    </source>
</evidence>
<dbReference type="GO" id="GO:0007009">
    <property type="term" value="P:plasma membrane organization"/>
    <property type="evidence" value="ECO:0007669"/>
    <property type="project" value="TreeGrafter"/>
</dbReference>
<feature type="compositionally biased region" description="Basic and acidic residues" evidence="8">
    <location>
        <begin position="1691"/>
        <end position="1709"/>
    </location>
</feature>
<protein>
    <recommendedName>
        <fullName evidence="10">C2 domain-containing protein</fullName>
    </recommendedName>
</protein>
<dbReference type="GO" id="GO:0005216">
    <property type="term" value="F:monoatomic ion channel activity"/>
    <property type="evidence" value="ECO:0007669"/>
    <property type="project" value="InterPro"/>
</dbReference>
<keyword evidence="4" id="KW-0677">Repeat</keyword>
<accession>A0A9W7CAW8</accession>
<evidence type="ECO:0000256" key="1">
    <source>
        <dbReference type="ARBA" id="ARBA00004141"/>
    </source>
</evidence>
<proteinExistence type="predicted"/>
<feature type="transmembrane region" description="Helical" evidence="9">
    <location>
        <begin position="1958"/>
        <end position="1976"/>
    </location>
</feature>
<dbReference type="Proteomes" id="UP001165082">
    <property type="component" value="Unassembled WGS sequence"/>
</dbReference>
<reference evidence="11" key="1">
    <citation type="submission" date="2022-07" db="EMBL/GenBank/DDBJ databases">
        <title>Genome analysis of Parmales, a sister group of diatoms, reveals the evolutionary specialization of diatoms from phago-mixotrophs to photoautotrophs.</title>
        <authorList>
            <person name="Ban H."/>
            <person name="Sato S."/>
            <person name="Yoshikawa S."/>
            <person name="Kazumasa Y."/>
            <person name="Nakamura Y."/>
            <person name="Ichinomiya M."/>
            <person name="Saitoh K."/>
            <person name="Sato N."/>
            <person name="Blanc-Mathieu R."/>
            <person name="Endo H."/>
            <person name="Kuwata A."/>
            <person name="Ogata H."/>
        </authorList>
    </citation>
    <scope>NUCLEOTIDE SEQUENCE</scope>
</reference>
<feature type="compositionally biased region" description="Polar residues" evidence="8">
    <location>
        <begin position="87"/>
        <end position="96"/>
    </location>
</feature>
<dbReference type="SMART" id="SM00239">
    <property type="entry name" value="C2"/>
    <property type="match status" value="3"/>
</dbReference>
<evidence type="ECO:0000256" key="8">
    <source>
        <dbReference type="SAM" id="MobiDB-lite"/>
    </source>
</evidence>
<feature type="coiled-coil region" evidence="7">
    <location>
        <begin position="1255"/>
        <end position="1304"/>
    </location>
</feature>
<evidence type="ECO:0000259" key="10">
    <source>
        <dbReference type="PROSITE" id="PS50004"/>
    </source>
</evidence>
<dbReference type="Gene3D" id="2.60.40.150">
    <property type="entry name" value="C2 domain"/>
    <property type="match status" value="2"/>
</dbReference>
<sequence>MFSRPEKVAPIVAASSDSNLSSAQLLSPLSMEAMATQPKTPPPNQISQSQGVETEVNNDTTHKQLFVADDDDDDPGPLFQPLGGSFNHPTLDTGSSPRLLPEDESESGSGAIGGLGIDGSLNIGASEGPPTNLTQFTHDSTAGESFGDSFKADEAVFADDTHQDGQSDSGQSSSTSNALNLAVLPISMPQGSYTFMICIHEVRDLHMSSGSPPPSPVVFVSMFSQKFHTRVMDVTRSCKFEKSFVVKVPDLNQEILETAEIKITVIDSNADDAANEVIGCYDLDIAGVYCSNVDHVMSRSWVGLMDDDNESPDVTGYMKLSVAIASQAEELKARKATGDEKTVKEEIEKEYLDIFQTPEIPRGVKRNTKYLVASIYSCEHLPFPEPSLFEKTSKMDVEVTVEVGTKKMASQVVTIEQESKDDLDSGKATFNVEIWLPVELPTISDLVKYTVRDKSNVCSEPLLVAIYRTSFKDIQNGFGNKPYYANMYGAQVSGDGGASIPMVRGWGKDAMELKYNMFPDQFHAPCFRGRILLRQRVEDDLPLDMKSGRTKKILHKTDMNASHANLTQHNHPSATKFGGMMASASMQKMAYQPNVSRKGKPFRRHMKEGTQDQIKYPEMSHYKVYVAVAQGTEIPEFAGSAGTQAVVLGQKKAGEATKMCLKVQCGSFAAYSKPVHNHNGICEFFDFVEFEDGATFPKDLDQVPDIIVSVCKSGKGDPMPVSYKRFKFRDVFEKGEGEGGGKLKCEWETLREDKAADLLGMEMFPGSLLMRVGVLDASNPSTPSFCDKWKSIVTARPETKQYQLRCHIYQGADLPSVAPGILLDPFVKVNFNGEESKFTKTVNNKNNYPAWYETIIFETFLPENPAFFPQVNVQLWDHEELCANDYLSCIMAPLGEENIVQAEQPLSPEWFELFVEDIDEKGKYGKILCSFQLVDLTKEIPPIPKSISPEFHNVFIEVILICCNNLEAFESRQIEFANIEFCIGSGGENEKKEITKGSKKPSRSNPNFLERKIVECSLPIGEIFLEGTPLIANLYDNRSFGFGNRKPLVGACKINLKDVEVEAIKRNRADSMAAESGLYSPFKQQRGTPVHAIKELEMHSPRIDIYNDDQVRTRQSRREDSITSHLKVSDAVGTENRFQLGRAKMKCTLEDYLDAPPFRDFSFVREGDLSNHSVGTMKARDDPATLDTPYFDTRSLFRKQPRRYVVRAYILQGWDFVSSGTDDITGRKKQPKPYLKVSIGEDNVQTTGLNDYQVMRADKGELKRLKKKIEIVKGEITSASEDEKAEEKKKLERLQKKLAKMQDANSMYYGFYTHFDIPTTLPSTTKGRGILEIAVLDHHSSEIDTVIGRTKIDLLDRFYSSSWQRLGLDNKVEVKIKNVTGQTGTVLYGELDKLVHKFSKTLNGWRLEEEDDDGAVLQYENDNDILPEYGATCPQCSAKQNSLCSAVRGGFQCYCMQIGFLQQVHQRFATKPVEDRPLTVPTSKIPRGGLQIWVDIMLKDDAKKYVPSYYLPENHVKGLFERAASRKKEFEYFGVDEIVSSIEKLSDINRASVFFGKSKGNSIIRQCIAFKNYKLLEYFLKQKPLAAFVKHHRDRDSEEAKNRRAVGNETEEDDFVDSDDDDDGIRGGEESDDDSASEEEEEEEEKEEKEDEDIAAGGGLQEDHVAGAGEGEGAGEGSDKEAAAAAAEGGEAQREAGGIDRPQSRHGEASGEAGRNVDCFDFALRIKDYEAIRIMAEVICKPLVEQFGYLPGKMTKLLRKLMHRDYHELVESILAAIPLACDRYSVGRDDWKKMEGESIFIMFMLVCLNTYFAHKELRQAKKTADLKVTQDDELEEAVGGWGAHIMDGWASVEEGAAAPPPHPAPTKAGEKQGKKKKASWTQIASTYLSDPYNWFDLSNIFLVYFSTFTLKMHIDSDIEVACATIGSFTLTFKALGFLRGFSKTGWLVKVLNQNFADMIPFIIIMLMLIFGFAVIFRLTLNDLPGGDCGVDDVTLSAEPAEWSCDPNPYGSFPRSIANVFSMSILGDFDTALFDNASDGKHNLLCWIMFIFMQVYMAVICLNALIALLGDSYGDVQQNQFANMRKERATLIVEHLIVMQDKERRKIQDSSRTVITTMSKKDWASKKKSLGERLFQSDWNTTEYMVGEL</sequence>
<dbReference type="OrthoDB" id="270970at2759"/>
<evidence type="ECO:0000256" key="7">
    <source>
        <dbReference type="SAM" id="Coils"/>
    </source>
</evidence>
<evidence type="ECO:0000256" key="3">
    <source>
        <dbReference type="ARBA" id="ARBA00022692"/>
    </source>
</evidence>
<dbReference type="Pfam" id="PF00520">
    <property type="entry name" value="Ion_trans"/>
    <property type="match status" value="1"/>
</dbReference>
<feature type="compositionally biased region" description="Polar residues" evidence="8">
    <location>
        <begin position="45"/>
        <end position="59"/>
    </location>
</feature>
<keyword evidence="12" id="KW-1185">Reference proteome</keyword>
<evidence type="ECO:0000313" key="12">
    <source>
        <dbReference type="Proteomes" id="UP001165082"/>
    </source>
</evidence>
<evidence type="ECO:0000256" key="6">
    <source>
        <dbReference type="ARBA" id="ARBA00023136"/>
    </source>
</evidence>
<dbReference type="PANTHER" id="PTHR12546">
    <property type="entry name" value="FER-1-LIKE"/>
    <property type="match status" value="1"/>
</dbReference>
<dbReference type="InterPro" id="IPR000008">
    <property type="entry name" value="C2_dom"/>
</dbReference>
<dbReference type="EMBL" id="BRXZ01000096">
    <property type="protein sequence ID" value="GMI04977.1"/>
    <property type="molecule type" value="Genomic_DNA"/>
</dbReference>
<feature type="region of interest" description="Disordered" evidence="8">
    <location>
        <begin position="29"/>
        <end position="145"/>
    </location>
</feature>
<dbReference type="InterPro" id="IPR005821">
    <property type="entry name" value="Ion_trans_dom"/>
</dbReference>
<dbReference type="SUPFAM" id="SSF49562">
    <property type="entry name" value="C2 domain (Calcium/lipid-binding domain, CaLB)"/>
    <property type="match status" value="2"/>
</dbReference>
<evidence type="ECO:0000256" key="4">
    <source>
        <dbReference type="ARBA" id="ARBA00022737"/>
    </source>
</evidence>
<dbReference type="Gene3D" id="1.10.287.70">
    <property type="match status" value="1"/>
</dbReference>
<feature type="region of interest" description="Disordered" evidence="8">
    <location>
        <begin position="1591"/>
        <end position="1713"/>
    </location>
</feature>
<feature type="compositionally biased region" description="Acidic residues" evidence="8">
    <location>
        <begin position="1609"/>
        <end position="1623"/>
    </location>
</feature>
<comment type="subcellular location">
    <subcellularLocation>
        <location evidence="1">Membrane</location>
        <topology evidence="1">Multi-pass membrane protein</topology>
    </subcellularLocation>
    <subcellularLocation>
        <location evidence="2">Membrane</location>
        <topology evidence="2">Single-pass membrane protein</topology>
    </subcellularLocation>
</comment>
<dbReference type="GO" id="GO:0016020">
    <property type="term" value="C:membrane"/>
    <property type="evidence" value="ECO:0007669"/>
    <property type="project" value="UniProtKB-SubCell"/>
</dbReference>
<evidence type="ECO:0000256" key="9">
    <source>
        <dbReference type="SAM" id="Phobius"/>
    </source>
</evidence>
<comment type="caution">
    <text evidence="11">The sequence shown here is derived from an EMBL/GenBank/DDBJ whole genome shotgun (WGS) entry which is preliminary data.</text>
</comment>
<keyword evidence="3 9" id="KW-0812">Transmembrane</keyword>
<keyword evidence="6 9" id="KW-0472">Membrane</keyword>
<dbReference type="InterPro" id="IPR035892">
    <property type="entry name" value="C2_domain_sf"/>
</dbReference>